<feature type="signal peptide" evidence="2">
    <location>
        <begin position="1"/>
        <end position="23"/>
    </location>
</feature>
<keyword evidence="1" id="KW-1133">Transmembrane helix</keyword>
<dbReference type="SUPFAM" id="SSF49265">
    <property type="entry name" value="Fibronectin type III"/>
    <property type="match status" value="2"/>
</dbReference>
<organism evidence="5 6">
    <name type="scientific">Pelobates cultripes</name>
    <name type="common">Western spadefoot toad</name>
    <dbReference type="NCBI Taxonomy" id="61616"/>
    <lineage>
        <taxon>Eukaryota</taxon>
        <taxon>Metazoa</taxon>
        <taxon>Chordata</taxon>
        <taxon>Craniata</taxon>
        <taxon>Vertebrata</taxon>
        <taxon>Euteleostomi</taxon>
        <taxon>Amphibia</taxon>
        <taxon>Batrachia</taxon>
        <taxon>Anura</taxon>
        <taxon>Pelobatoidea</taxon>
        <taxon>Pelobatidae</taxon>
        <taxon>Pelobates</taxon>
    </lineage>
</organism>
<feature type="domain" description="Interferon/interleukin receptor" evidence="4">
    <location>
        <begin position="152"/>
        <end position="220"/>
    </location>
</feature>
<evidence type="ECO:0000313" key="6">
    <source>
        <dbReference type="Proteomes" id="UP001295444"/>
    </source>
</evidence>
<dbReference type="PANTHER" id="PTHR20859">
    <property type="entry name" value="INTERFERON/INTERLEUKIN RECEPTOR"/>
    <property type="match status" value="1"/>
</dbReference>
<dbReference type="EMBL" id="OW240913">
    <property type="protein sequence ID" value="CAH2246382.1"/>
    <property type="molecule type" value="Genomic_DNA"/>
</dbReference>
<evidence type="ECO:0000256" key="2">
    <source>
        <dbReference type="SAM" id="SignalP"/>
    </source>
</evidence>
<keyword evidence="2" id="KW-0732">Signal</keyword>
<keyword evidence="1" id="KW-0812">Transmembrane</keyword>
<dbReference type="InterPro" id="IPR036116">
    <property type="entry name" value="FN3_sf"/>
</dbReference>
<dbReference type="FunFam" id="2.60.40.10:FF:001006">
    <property type="entry name" value="Interleukin 20 receptor subunit beta"/>
    <property type="match status" value="1"/>
</dbReference>
<name>A0AAD1R9Z3_PELCU</name>
<dbReference type="InterPro" id="IPR003961">
    <property type="entry name" value="FN3_dom"/>
</dbReference>
<evidence type="ECO:0000259" key="3">
    <source>
        <dbReference type="Pfam" id="PF01108"/>
    </source>
</evidence>
<dbReference type="InterPro" id="IPR013783">
    <property type="entry name" value="Ig-like_fold"/>
</dbReference>
<dbReference type="CDD" id="cd00063">
    <property type="entry name" value="FN3"/>
    <property type="match status" value="1"/>
</dbReference>
<dbReference type="GO" id="GO:0005886">
    <property type="term" value="C:plasma membrane"/>
    <property type="evidence" value="ECO:0007669"/>
    <property type="project" value="TreeGrafter"/>
</dbReference>
<dbReference type="GO" id="GO:0004896">
    <property type="term" value="F:cytokine receptor activity"/>
    <property type="evidence" value="ECO:0007669"/>
    <property type="project" value="TreeGrafter"/>
</dbReference>
<dbReference type="AlphaFoldDB" id="A0AAD1R9Z3"/>
<keyword evidence="1" id="KW-0472">Membrane</keyword>
<feature type="transmembrane region" description="Helical" evidence="1">
    <location>
        <begin position="229"/>
        <end position="254"/>
    </location>
</feature>
<protein>
    <submittedName>
        <fullName evidence="5">Interleukin-20 receptor subunit beta</fullName>
    </submittedName>
</protein>
<dbReference type="Gene3D" id="2.60.40.10">
    <property type="entry name" value="Immunoglobulins"/>
    <property type="match status" value="2"/>
</dbReference>
<evidence type="ECO:0000313" key="5">
    <source>
        <dbReference type="EMBL" id="CAH2246382.1"/>
    </source>
</evidence>
<feature type="chain" id="PRO_5042160130" evidence="2">
    <location>
        <begin position="24"/>
        <end position="298"/>
    </location>
</feature>
<dbReference type="Pfam" id="PF09294">
    <property type="entry name" value="Interfer-bind"/>
    <property type="match status" value="1"/>
</dbReference>
<dbReference type="Pfam" id="PF01108">
    <property type="entry name" value="Tissue_fac"/>
    <property type="match status" value="1"/>
</dbReference>
<gene>
    <name evidence="5" type="ORF">PECUL_23A029457</name>
</gene>
<reference evidence="5" key="1">
    <citation type="submission" date="2022-03" db="EMBL/GenBank/DDBJ databases">
        <authorList>
            <person name="Alioto T."/>
            <person name="Alioto T."/>
            <person name="Gomez Garrido J."/>
        </authorList>
    </citation>
    <scope>NUCLEOTIDE SEQUENCE</scope>
</reference>
<feature type="domain" description="Fibronectin type-III" evidence="3">
    <location>
        <begin position="13"/>
        <end position="120"/>
    </location>
</feature>
<proteinExistence type="predicted"/>
<accession>A0AAD1R9Z3</accession>
<dbReference type="InterPro" id="IPR050650">
    <property type="entry name" value="Type-II_Cytokine-TF_Rcpt"/>
</dbReference>
<keyword evidence="5" id="KW-0675">Receptor</keyword>
<keyword evidence="6" id="KW-1185">Reference proteome</keyword>
<evidence type="ECO:0000256" key="1">
    <source>
        <dbReference type="SAM" id="Phobius"/>
    </source>
</evidence>
<dbReference type="Proteomes" id="UP001295444">
    <property type="component" value="Chromosome 02"/>
</dbReference>
<dbReference type="PANTHER" id="PTHR20859:SF48">
    <property type="entry name" value="INTERLEUKIN-20 RECEPTOR SUBUNIT BETA"/>
    <property type="match status" value="1"/>
</dbReference>
<dbReference type="InterPro" id="IPR015373">
    <property type="entry name" value="Interferon/interleukin_rcp_dom"/>
</dbReference>
<dbReference type="GO" id="GO:0042015">
    <property type="term" value="F:interleukin-20 binding"/>
    <property type="evidence" value="ECO:0007669"/>
    <property type="project" value="TreeGrafter"/>
</dbReference>
<sequence length="298" mass="33942">MSIFQGHLLIVAAMMACLTFSLSTPTGKSMIPAPQNISLTSINFKHILTWNPLPVEWGNVTYTVRIQGEYERYHKKHDWIEAENCHYISVPFCNLSKDIPTNVLYEIQVRAELENRTSDWAPLGYLFRKNSTLFIPPNIALLDVGHKLIIEIENIGSSFEYYAFYWKRSNKELDVKTMKLNKHTTSVVLTETDPNNEYCAYVVAYAVGRNSSSSNTACIFVEAQKLSKFIIGIISLFVAIAGLVVVSILVWKIFYLLRFSYFPKVDIPEALGIPLFWKHASTETIKTLLNKTAETNKI</sequence>
<evidence type="ECO:0000259" key="4">
    <source>
        <dbReference type="Pfam" id="PF09294"/>
    </source>
</evidence>